<dbReference type="EMBL" id="JANPWB010000011">
    <property type="protein sequence ID" value="KAJ1130652.1"/>
    <property type="molecule type" value="Genomic_DNA"/>
</dbReference>
<name>A0AAV7PTS2_PLEWA</name>
<dbReference type="AlphaFoldDB" id="A0AAV7PTS2"/>
<organism evidence="1 2">
    <name type="scientific">Pleurodeles waltl</name>
    <name type="common">Iberian ribbed newt</name>
    <dbReference type="NCBI Taxonomy" id="8319"/>
    <lineage>
        <taxon>Eukaryota</taxon>
        <taxon>Metazoa</taxon>
        <taxon>Chordata</taxon>
        <taxon>Craniata</taxon>
        <taxon>Vertebrata</taxon>
        <taxon>Euteleostomi</taxon>
        <taxon>Amphibia</taxon>
        <taxon>Batrachia</taxon>
        <taxon>Caudata</taxon>
        <taxon>Salamandroidea</taxon>
        <taxon>Salamandridae</taxon>
        <taxon>Pleurodelinae</taxon>
        <taxon>Pleurodeles</taxon>
    </lineage>
</organism>
<proteinExistence type="predicted"/>
<accession>A0AAV7PTS2</accession>
<keyword evidence="2" id="KW-1185">Reference proteome</keyword>
<reference evidence="1" key="1">
    <citation type="journal article" date="2022" name="bioRxiv">
        <title>Sequencing and chromosome-scale assembly of the giantPleurodeles waltlgenome.</title>
        <authorList>
            <person name="Brown T."/>
            <person name="Elewa A."/>
            <person name="Iarovenko S."/>
            <person name="Subramanian E."/>
            <person name="Araus A.J."/>
            <person name="Petzold A."/>
            <person name="Susuki M."/>
            <person name="Suzuki K.-i.T."/>
            <person name="Hayashi T."/>
            <person name="Toyoda A."/>
            <person name="Oliveira C."/>
            <person name="Osipova E."/>
            <person name="Leigh N.D."/>
            <person name="Simon A."/>
            <person name="Yun M.H."/>
        </authorList>
    </citation>
    <scope>NUCLEOTIDE SEQUENCE</scope>
    <source>
        <strain evidence="1">20211129_DDA</strain>
        <tissue evidence="1">Liver</tissue>
    </source>
</reference>
<evidence type="ECO:0000313" key="2">
    <source>
        <dbReference type="Proteomes" id="UP001066276"/>
    </source>
</evidence>
<protein>
    <submittedName>
        <fullName evidence="1">Uncharacterized protein</fullName>
    </submittedName>
</protein>
<dbReference type="Proteomes" id="UP001066276">
    <property type="component" value="Chromosome 7"/>
</dbReference>
<sequence length="141" mass="16301">MLVKWRPTQGKEKYRTTVGALQSWSISHTLTDPLRIKNKERVNRAGVVQEFIICDGLSRKAGRMRCGLFSLQLTTEEVYNEDQATYCNQHCQRFNVKLTVLWIINCFKKSKQIVTCACLTYLSFGLLRLTQPVYDNSSLVF</sequence>
<comment type="caution">
    <text evidence="1">The sequence shown here is derived from an EMBL/GenBank/DDBJ whole genome shotgun (WGS) entry which is preliminary data.</text>
</comment>
<gene>
    <name evidence="1" type="ORF">NDU88_009003</name>
</gene>
<evidence type="ECO:0000313" key="1">
    <source>
        <dbReference type="EMBL" id="KAJ1130652.1"/>
    </source>
</evidence>